<dbReference type="InterPro" id="IPR002782">
    <property type="entry name" value="Mut7-C_RNAse_dom"/>
</dbReference>
<sequence>MGTGEITVEFAGELELFVAARLRGGPSNVRVDGVSTVGHVVESLGAPLTEVGALVVNGETVGPAYVPVHGDSLAVRAVTRPQRMPGPVRFLLDIHLGTLARRLRLLGIDAAYENPDIGDAALATRSAAESRILLSRDRGLLRRREIYAGAYIYSHKPAEQLDDVLSRFAPGLAPWTRCTTCNGLLREADKAGMRGRLPDQTEQTYDTFAQCVDCGQTYWKGAHHARLDAIVAHARRKFGS</sequence>
<protein>
    <submittedName>
        <fullName evidence="3">Mut7-C RNAse domain-containing protein</fullName>
    </submittedName>
</protein>
<evidence type="ECO:0000259" key="2">
    <source>
        <dbReference type="Pfam" id="PF14451"/>
    </source>
</evidence>
<dbReference type="RefSeq" id="WP_397095332.1">
    <property type="nucleotide sequence ID" value="NZ_JBIRYO010000030.1"/>
</dbReference>
<evidence type="ECO:0000259" key="1">
    <source>
        <dbReference type="Pfam" id="PF01927"/>
    </source>
</evidence>
<dbReference type="PANTHER" id="PTHR39081">
    <property type="entry name" value="MUT7-C DOMAIN-CONTAINING PROTEIN"/>
    <property type="match status" value="1"/>
</dbReference>
<accession>A0ABW7XA64</accession>
<dbReference type="Pfam" id="PF01927">
    <property type="entry name" value="Mut7-C"/>
    <property type="match status" value="1"/>
</dbReference>
<proteinExistence type="predicted"/>
<name>A0ABW7XA64_9NOCA</name>
<dbReference type="Pfam" id="PF14451">
    <property type="entry name" value="Ub-Mut7C"/>
    <property type="match status" value="1"/>
</dbReference>
<comment type="caution">
    <text evidence="3">The sequence shown here is derived from an EMBL/GenBank/DDBJ whole genome shotgun (WGS) entry which is preliminary data.</text>
</comment>
<dbReference type="EMBL" id="JBIRYO010000030">
    <property type="protein sequence ID" value="MFI2477914.1"/>
    <property type="molecule type" value="Genomic_DNA"/>
</dbReference>
<feature type="domain" description="Mut7-C RNAse" evidence="1">
    <location>
        <begin position="89"/>
        <end position="230"/>
    </location>
</feature>
<dbReference type="InterPro" id="IPR027798">
    <property type="entry name" value="Ub_Mut7C"/>
</dbReference>
<reference evidence="3 4" key="1">
    <citation type="submission" date="2024-10" db="EMBL/GenBank/DDBJ databases">
        <title>The Natural Products Discovery Center: Release of the First 8490 Sequenced Strains for Exploring Actinobacteria Biosynthetic Diversity.</title>
        <authorList>
            <person name="Kalkreuter E."/>
            <person name="Kautsar S.A."/>
            <person name="Yang D."/>
            <person name="Bader C.D."/>
            <person name="Teijaro C.N."/>
            <person name="Fluegel L."/>
            <person name="Davis C.M."/>
            <person name="Simpson J.R."/>
            <person name="Lauterbach L."/>
            <person name="Steele A.D."/>
            <person name="Gui C."/>
            <person name="Meng S."/>
            <person name="Li G."/>
            <person name="Viehrig K."/>
            <person name="Ye F."/>
            <person name="Su P."/>
            <person name="Kiefer A.F."/>
            <person name="Nichols A."/>
            <person name="Cepeda A.J."/>
            <person name="Yan W."/>
            <person name="Fan B."/>
            <person name="Jiang Y."/>
            <person name="Adhikari A."/>
            <person name="Zheng C.-J."/>
            <person name="Schuster L."/>
            <person name="Cowan T.M."/>
            <person name="Smanski M.J."/>
            <person name="Chevrette M.G."/>
            <person name="De Carvalho L.P.S."/>
            <person name="Shen B."/>
        </authorList>
    </citation>
    <scope>NUCLEOTIDE SEQUENCE [LARGE SCALE GENOMIC DNA]</scope>
    <source>
        <strain evidence="3 4">NPDC019275</strain>
    </source>
</reference>
<evidence type="ECO:0000313" key="4">
    <source>
        <dbReference type="Proteomes" id="UP001611415"/>
    </source>
</evidence>
<feature type="domain" description="Ubiquitin Mut7-C" evidence="2">
    <location>
        <begin position="5"/>
        <end position="82"/>
    </location>
</feature>
<dbReference type="Proteomes" id="UP001611415">
    <property type="component" value="Unassembled WGS sequence"/>
</dbReference>
<organism evidence="3 4">
    <name type="scientific">Nocardia xishanensis</name>
    <dbReference type="NCBI Taxonomy" id="238964"/>
    <lineage>
        <taxon>Bacteria</taxon>
        <taxon>Bacillati</taxon>
        <taxon>Actinomycetota</taxon>
        <taxon>Actinomycetes</taxon>
        <taxon>Mycobacteriales</taxon>
        <taxon>Nocardiaceae</taxon>
        <taxon>Nocardia</taxon>
    </lineage>
</organism>
<gene>
    <name evidence="3" type="ORF">ACH49W_31515</name>
</gene>
<keyword evidence="4" id="KW-1185">Reference proteome</keyword>
<evidence type="ECO:0000313" key="3">
    <source>
        <dbReference type="EMBL" id="MFI2477914.1"/>
    </source>
</evidence>
<dbReference type="PANTHER" id="PTHR39081:SF1">
    <property type="entry name" value="MUT7-C RNASE DOMAIN-CONTAINING PROTEIN"/>
    <property type="match status" value="1"/>
</dbReference>